<feature type="compositionally biased region" description="Pro residues" evidence="1">
    <location>
        <begin position="78"/>
        <end position="100"/>
    </location>
</feature>
<name>S7V8M2_DESML</name>
<keyword evidence="3" id="KW-1185">Reference proteome</keyword>
<gene>
    <name evidence="2" type="ORF">dsmv_1405</name>
</gene>
<evidence type="ECO:0000313" key="2">
    <source>
        <dbReference type="EMBL" id="EPR43039.1"/>
    </source>
</evidence>
<feature type="compositionally biased region" description="Polar residues" evidence="1">
    <location>
        <begin position="365"/>
        <end position="379"/>
    </location>
</feature>
<dbReference type="PATRIC" id="fig|1121405.3.peg.726"/>
<evidence type="ECO:0000313" key="3">
    <source>
        <dbReference type="Proteomes" id="UP000014977"/>
    </source>
</evidence>
<feature type="compositionally biased region" description="Polar residues" evidence="1">
    <location>
        <begin position="57"/>
        <end position="73"/>
    </location>
</feature>
<proteinExistence type="predicted"/>
<evidence type="ECO:0000256" key="1">
    <source>
        <dbReference type="SAM" id="MobiDB-lite"/>
    </source>
</evidence>
<organism evidence="2 3">
    <name type="scientific">Desulfococcus multivorans DSM 2059</name>
    <dbReference type="NCBI Taxonomy" id="1121405"/>
    <lineage>
        <taxon>Bacteria</taxon>
        <taxon>Pseudomonadati</taxon>
        <taxon>Thermodesulfobacteriota</taxon>
        <taxon>Desulfobacteria</taxon>
        <taxon>Desulfobacterales</taxon>
        <taxon>Desulfococcaceae</taxon>
        <taxon>Desulfococcus</taxon>
    </lineage>
</organism>
<dbReference type="Proteomes" id="UP000014977">
    <property type="component" value="Unassembled WGS sequence"/>
</dbReference>
<feature type="region of interest" description="Disordered" evidence="1">
    <location>
        <begin position="389"/>
        <end position="408"/>
    </location>
</feature>
<feature type="compositionally biased region" description="Pro residues" evidence="1">
    <location>
        <begin position="226"/>
        <end position="240"/>
    </location>
</feature>
<sequence>MSGQFLLNLANRSAGKTTVPLARPYLRPLFMPPSPALSVAGAPPAPPMSQKRMPTAQARSSPYSHVMPGQSTADLPRPDPTPQSVPPSPPSSLVPRPMPVHPVEAEQAISPPAEPSLVPTPMAKIEQPAMPAAKPTPDLRDDSRYSGQKPVRPDPVQHPVDKTPSPHSQPDSPRAVLIPPQPLPAIHDPVRQPVRQKDDKFQIQSVPEPSAATKHSVAESRDRPSPARPAMPLPFIPNRPNPLLTTRPFDGIVTPEPRLKRQASIPENAVPGPPTTASQAAPPESVAESVIRKTSVPVAPDVPQSSNTGKPEGGRRIGLEALPLTTIIARSTVPDAPSPPRPPASPASPASAGIGRVIPAPEQRPSLQSQHVQRNTPQPVQVSIGTVDLRVSPAEPAGSQLPYRRKRPQGFDAFRQRRSYWGWEE</sequence>
<protein>
    <submittedName>
        <fullName evidence="2">Uncharacterized protein</fullName>
    </submittedName>
</protein>
<dbReference type="AlphaFoldDB" id="S7V8M2"/>
<feature type="compositionally biased region" description="Pro residues" evidence="1">
    <location>
        <begin position="336"/>
        <end position="346"/>
    </location>
</feature>
<feature type="compositionally biased region" description="Basic and acidic residues" evidence="1">
    <location>
        <begin position="216"/>
        <end position="225"/>
    </location>
</feature>
<comment type="caution">
    <text evidence="2">The sequence shown here is derived from an EMBL/GenBank/DDBJ whole genome shotgun (WGS) entry which is preliminary data.</text>
</comment>
<accession>S7V8M2</accession>
<dbReference type="EMBL" id="ATHJ01000059">
    <property type="protein sequence ID" value="EPR43039.1"/>
    <property type="molecule type" value="Genomic_DNA"/>
</dbReference>
<reference evidence="2 3" key="1">
    <citation type="journal article" date="2013" name="Genome Announc.">
        <title>Draft genome sequences for three mercury-methylating, sulfate-reducing bacteria.</title>
        <authorList>
            <person name="Brown S.D."/>
            <person name="Hurt R.A.Jr."/>
            <person name="Gilmour C.C."/>
            <person name="Elias D.A."/>
        </authorList>
    </citation>
    <scope>NUCLEOTIDE SEQUENCE [LARGE SCALE GENOMIC DNA]</scope>
    <source>
        <strain evidence="2 3">DSM 2059</strain>
    </source>
</reference>
<dbReference type="PRINTS" id="PR01217">
    <property type="entry name" value="PRICHEXTENSN"/>
</dbReference>
<feature type="region of interest" description="Disordered" evidence="1">
    <location>
        <begin position="32"/>
        <end position="379"/>
    </location>
</feature>